<dbReference type="SUPFAM" id="SSF49742">
    <property type="entry name" value="PHM/PNGase F"/>
    <property type="match status" value="1"/>
</dbReference>
<proteinExistence type="evidence at transcript level"/>
<evidence type="ECO:0000256" key="3">
    <source>
        <dbReference type="ARBA" id="ARBA00023002"/>
    </source>
</evidence>
<dbReference type="PRINTS" id="PR00790">
    <property type="entry name" value="PAMONOXGNASE"/>
</dbReference>
<feature type="binding site" evidence="8">
    <location>
        <position position="44"/>
    </location>
    <ligand>
        <name>Cu(2+)</name>
        <dbReference type="ChEBI" id="CHEBI:29036"/>
        <label>1</label>
        <note>catalytic</note>
    </ligand>
</feature>
<feature type="binding site" evidence="8">
    <location>
        <position position="46"/>
    </location>
    <ligand>
        <name>Cu(2+)</name>
        <dbReference type="ChEBI" id="CHEBI:29036"/>
        <label>1</label>
        <note>catalytic</note>
    </ligand>
</feature>
<dbReference type="GO" id="GO:0016020">
    <property type="term" value="C:membrane"/>
    <property type="evidence" value="ECO:0007669"/>
    <property type="project" value="InterPro"/>
</dbReference>
<keyword evidence="3" id="KW-0560">Oxidoreductase</keyword>
<dbReference type="PROSITE" id="PS00085">
    <property type="entry name" value="CU2_MONOOXYGENASE_2"/>
    <property type="match status" value="1"/>
</dbReference>
<dbReference type="InterPro" id="IPR024548">
    <property type="entry name" value="Cu2_monoox_C"/>
</dbReference>
<evidence type="ECO:0000256" key="6">
    <source>
        <dbReference type="ARBA" id="ARBA00023157"/>
    </source>
</evidence>
<dbReference type="InterPro" id="IPR008977">
    <property type="entry name" value="PHM/PNGase_F_dom_sf"/>
</dbReference>
<dbReference type="Gene3D" id="2.60.120.230">
    <property type="match status" value="1"/>
</dbReference>
<comment type="cofactor">
    <cofactor evidence="8">
        <name>Cu(2+)</name>
        <dbReference type="ChEBI" id="CHEBI:29036"/>
    </cofactor>
    <text evidence="8">Binds 2 Cu(2+) ions per subunit.</text>
</comment>
<dbReference type="AlphaFoldDB" id="R4FQI4"/>
<dbReference type="GO" id="GO:0046872">
    <property type="term" value="F:metal ion binding"/>
    <property type="evidence" value="ECO:0007669"/>
    <property type="project" value="UniProtKB-KW"/>
</dbReference>
<keyword evidence="6 9" id="KW-1015">Disulfide bond</keyword>
<evidence type="ECO:0000256" key="2">
    <source>
        <dbReference type="ARBA" id="ARBA00022729"/>
    </source>
</evidence>
<dbReference type="GO" id="GO:0005576">
    <property type="term" value="C:extracellular region"/>
    <property type="evidence" value="ECO:0007669"/>
    <property type="project" value="TreeGrafter"/>
</dbReference>
<evidence type="ECO:0000256" key="8">
    <source>
        <dbReference type="PIRSR" id="PIRSR600720-2"/>
    </source>
</evidence>
<evidence type="ECO:0000256" key="9">
    <source>
        <dbReference type="PIRSR" id="PIRSR600720-3"/>
    </source>
</evidence>
<evidence type="ECO:0000256" key="5">
    <source>
        <dbReference type="ARBA" id="ARBA00023033"/>
    </source>
</evidence>
<keyword evidence="7" id="KW-0325">Glycoprotein</keyword>
<feature type="disulfide bond" evidence="9">
    <location>
        <begin position="99"/>
        <end position="120"/>
    </location>
</feature>
<keyword evidence="2" id="KW-0732">Signal</keyword>
<accession>R4FQI4</accession>
<dbReference type="HOGENOM" id="CLU_051564_1_0_1"/>
<dbReference type="EMBL" id="GAHY01000379">
    <property type="protein sequence ID" value="JAA77131.1"/>
    <property type="molecule type" value="mRNA"/>
</dbReference>
<keyword evidence="4 8" id="KW-0186">Copper</keyword>
<dbReference type="GO" id="GO:0006518">
    <property type="term" value="P:peptide metabolic process"/>
    <property type="evidence" value="ECO:0007669"/>
    <property type="project" value="InterPro"/>
</dbReference>
<dbReference type="Pfam" id="PF03712">
    <property type="entry name" value="Cu2_monoox_C"/>
    <property type="match status" value="1"/>
</dbReference>
<dbReference type="PANTHER" id="PTHR10680">
    <property type="entry name" value="PEPTIDYL-GLYCINE ALPHA-AMIDATING MONOOXYGENASE"/>
    <property type="match status" value="1"/>
</dbReference>
<evidence type="ECO:0000313" key="11">
    <source>
        <dbReference type="EMBL" id="JAA77131.1"/>
    </source>
</evidence>
<evidence type="ECO:0000256" key="7">
    <source>
        <dbReference type="ARBA" id="ARBA00023180"/>
    </source>
</evidence>
<dbReference type="PANTHER" id="PTHR10680:SF14">
    <property type="entry name" value="PEPTIDYL-GLYCINE ALPHA-AMIDATING MONOOXYGENASE"/>
    <property type="match status" value="1"/>
</dbReference>
<evidence type="ECO:0000259" key="10">
    <source>
        <dbReference type="Pfam" id="PF03712"/>
    </source>
</evidence>
<name>R4FQI4_RHOPR</name>
<reference evidence="11" key="1">
    <citation type="submission" date="2013-04" db="EMBL/GenBank/DDBJ databases">
        <title>An insight into the transcriptome of the digestive tract of the blood sucking bug, Rhodnius prolixus.</title>
        <authorList>
            <person name="Ribeiro J.M.C."/>
            <person name="Genta F.A."/>
            <person name="Sorgine M.H.F."/>
            <person name="Paiva-Silva G.O."/>
            <person name="Majerowicz D."/>
            <person name="Medeiros M."/>
            <person name="Koerich L."/>
            <person name="Terra W.R."/>
            <person name="Ferreira C."/>
            <person name="Pimentel A.C."/>
            <person name="Bisch P.M."/>
            <person name="Diniz M.M.P."/>
            <person name="Nascimento R."/>
            <person name="Salmon D."/>
            <person name="Silber A.M."/>
            <person name="Alves M."/>
            <person name="Oliveira M.F."/>
            <person name="Gondim K.C."/>
            <person name="Silva Neto M.A.C."/>
            <person name="Atella G.C."/>
            <person name="Araujo H."/>
            <person name="Dias F.S."/>
            <person name="Polycarpo C.R."/>
            <person name="Fampa P."/>
            <person name="Melo A.C."/>
            <person name="Tanaka A.S."/>
            <person name="Balczun C."/>
            <person name="Oliveira J.H.M."/>
            <person name="Goncalves R."/>
            <person name="Lazoski C."/>
            <person name="Pereira M.A."/>
            <person name="Rivera-Pomar R."/>
            <person name="Diambra L."/>
            <person name="Schaub G.A."/>
            <person name="Garcia E.S."/>
            <person name="Azambuja P."/>
            <person name="Braz G.R.C."/>
            <person name="Oliveira P.L."/>
        </authorList>
    </citation>
    <scope>NUCLEOTIDE SEQUENCE</scope>
</reference>
<keyword evidence="5 11" id="KW-0503">Monooxygenase</keyword>
<sequence length="167" mass="18755">MPKLAGVLLLGTAGYIRPLSVEHMETACTIDEDKVLHPFAFRTHTHQLGKVVAGYRVRLENGRNEWTLLGKKNPQDPQMFYPIEKNLTVRQGDQLAARCTMESHLYTTTFIGATNKDEMCNFLFEAVVSTQSEPLSKKYCFTSGPPNYYWNNPGNLNNIPDGASSLN</sequence>
<dbReference type="VEuPathDB" id="VectorBase:RPRC012127"/>
<feature type="disulfide bond" evidence="9">
    <location>
        <begin position="28"/>
        <end position="140"/>
    </location>
</feature>
<keyword evidence="1 8" id="KW-0479">Metal-binding</keyword>
<feature type="binding site" evidence="8">
    <location>
        <position position="119"/>
    </location>
    <ligand>
        <name>Cu(2+)</name>
        <dbReference type="ChEBI" id="CHEBI:29036"/>
        <label>1</label>
        <note>catalytic</note>
    </ligand>
</feature>
<feature type="domain" description="Copper type II ascorbate-dependent monooxygenase C-terminal" evidence="10">
    <location>
        <begin position="4"/>
        <end position="152"/>
    </location>
</feature>
<evidence type="ECO:0000256" key="1">
    <source>
        <dbReference type="ARBA" id="ARBA00022723"/>
    </source>
</evidence>
<dbReference type="InterPro" id="IPR014783">
    <property type="entry name" value="Cu2_ascorb_mOase_CS-2"/>
</dbReference>
<organism evidence="11">
    <name type="scientific">Rhodnius prolixus</name>
    <name type="common">Triatomid bug</name>
    <dbReference type="NCBI Taxonomy" id="13249"/>
    <lineage>
        <taxon>Eukaryota</taxon>
        <taxon>Metazoa</taxon>
        <taxon>Ecdysozoa</taxon>
        <taxon>Arthropoda</taxon>
        <taxon>Hexapoda</taxon>
        <taxon>Insecta</taxon>
        <taxon>Pterygota</taxon>
        <taxon>Neoptera</taxon>
        <taxon>Paraneoptera</taxon>
        <taxon>Hemiptera</taxon>
        <taxon>Heteroptera</taxon>
        <taxon>Panheteroptera</taxon>
        <taxon>Cimicomorpha</taxon>
        <taxon>Reduviidae</taxon>
        <taxon>Triatominae</taxon>
        <taxon>Rhodnius</taxon>
    </lineage>
</organism>
<evidence type="ECO:0000256" key="4">
    <source>
        <dbReference type="ARBA" id="ARBA00023008"/>
    </source>
</evidence>
<dbReference type="GO" id="GO:0016715">
    <property type="term" value="F:oxidoreductase activity, acting on paired donors, with incorporation or reduction of molecular oxygen, reduced ascorbate as one donor, and incorporation of one atom of oxygen"/>
    <property type="evidence" value="ECO:0007669"/>
    <property type="project" value="InterPro"/>
</dbReference>
<dbReference type="InterPro" id="IPR000720">
    <property type="entry name" value="PHM/PAL"/>
</dbReference>
<protein>
    <submittedName>
        <fullName evidence="11">Putative peptidylglycine alpha-amidating monooxygenase</fullName>
    </submittedName>
</protein>
<dbReference type="InterPro" id="IPR014784">
    <property type="entry name" value="Cu2_ascorb_mOase-like_C"/>
</dbReference>